<dbReference type="Pfam" id="PF13738">
    <property type="entry name" value="Pyr_redox_3"/>
    <property type="match status" value="1"/>
</dbReference>
<protein>
    <submittedName>
        <fullName evidence="1">NAD(P)/FAD-dependent oxidoreductase</fullName>
    </submittedName>
</protein>
<dbReference type="InterPro" id="IPR051209">
    <property type="entry name" value="FAD-bind_Monooxygenase_sf"/>
</dbReference>
<evidence type="ECO:0000313" key="2">
    <source>
        <dbReference type="Proteomes" id="UP001056035"/>
    </source>
</evidence>
<dbReference type="Proteomes" id="UP001056035">
    <property type="component" value="Chromosome"/>
</dbReference>
<dbReference type="Gene3D" id="3.50.50.60">
    <property type="entry name" value="FAD/NAD(P)-binding domain"/>
    <property type="match status" value="2"/>
</dbReference>
<sequence length="479" mass="54046">MIIGAGIAGVGLGVRLRQAGIDDFVICERNESVGGTWFEHTYPGCACDIPTHLYSYSFARNANWTRLFPRQDEILAYVRHTADRHGVTPHIRLRCEMHRSTWDEEEGRWHVHTSTGDMTCEVLVTAIGATAEPDEPDIPGLQTFAGHRFHSARWDHEHKLAGERVAVIGTGPAAAQFVPRIQPEVSHLTVFQRTPPWVIPHPDRPVPWVERQLYKLAPPAQDLQRNIIFGLYEACGIGFRGHMSMIAPIEALGRAHLRRQVKDPVLREKLTPRYRFGCKRPILSNTYYPALAADNAQVVTDGIDRVEPDAVITTDGTRHEVDTIITAIGYKYSRSLLVDRIVNHEGRTMRHVWDESPRAYLGSTVPGFPNMFILLGPNSIGLNSVIFTVESQIAYVMDALRVMKRNDLGRIEVRQDALQRFVDDVDRRSNDTVWTAGGCNSYYLDDTGRQFAIYPGFVSSYRRQTRRFDPEAYTTAAAA</sequence>
<dbReference type="PANTHER" id="PTHR42877">
    <property type="entry name" value="L-ORNITHINE N(5)-MONOOXYGENASE-RELATED"/>
    <property type="match status" value="1"/>
</dbReference>
<accession>A0ABY5E1J0</accession>
<proteinExistence type="predicted"/>
<keyword evidence="2" id="KW-1185">Reference proteome</keyword>
<dbReference type="RefSeq" id="WP_254573368.1">
    <property type="nucleotide sequence ID" value="NZ_CP098502.1"/>
</dbReference>
<dbReference type="PANTHER" id="PTHR42877:SF4">
    <property type="entry name" value="FAD_NAD(P)-BINDING DOMAIN-CONTAINING PROTEIN-RELATED"/>
    <property type="match status" value="1"/>
</dbReference>
<name>A0ABY5E1J0_9ACTN</name>
<organism evidence="1 2">
    <name type="scientific">Paraconexibacter antarcticus</name>
    <dbReference type="NCBI Taxonomy" id="2949664"/>
    <lineage>
        <taxon>Bacteria</taxon>
        <taxon>Bacillati</taxon>
        <taxon>Actinomycetota</taxon>
        <taxon>Thermoleophilia</taxon>
        <taxon>Solirubrobacterales</taxon>
        <taxon>Paraconexibacteraceae</taxon>
        <taxon>Paraconexibacter</taxon>
    </lineage>
</organism>
<dbReference type="InterPro" id="IPR036188">
    <property type="entry name" value="FAD/NAD-bd_sf"/>
</dbReference>
<gene>
    <name evidence="1" type="ORF">NBH00_10945</name>
</gene>
<dbReference type="EMBL" id="CP098502">
    <property type="protein sequence ID" value="UTI66702.1"/>
    <property type="molecule type" value="Genomic_DNA"/>
</dbReference>
<dbReference type="SUPFAM" id="SSF51905">
    <property type="entry name" value="FAD/NAD(P)-binding domain"/>
    <property type="match status" value="1"/>
</dbReference>
<reference evidence="1 2" key="1">
    <citation type="submission" date="2022-06" db="EMBL/GenBank/DDBJ databases">
        <title>Paraconexibacter antarcticus.</title>
        <authorList>
            <person name="Kim C.S."/>
        </authorList>
    </citation>
    <scope>NUCLEOTIDE SEQUENCE [LARGE SCALE GENOMIC DNA]</scope>
    <source>
        <strain evidence="1 2">02-257</strain>
    </source>
</reference>
<evidence type="ECO:0000313" key="1">
    <source>
        <dbReference type="EMBL" id="UTI66702.1"/>
    </source>
</evidence>